<proteinExistence type="predicted"/>
<accession>A0AAV5JTQ4</accession>
<evidence type="ECO:0000313" key="3">
    <source>
        <dbReference type="Proteomes" id="UP001054252"/>
    </source>
</evidence>
<keyword evidence="3" id="KW-1185">Reference proteome</keyword>
<organism evidence="2 3">
    <name type="scientific">Rubroshorea leprosula</name>
    <dbReference type="NCBI Taxonomy" id="152421"/>
    <lineage>
        <taxon>Eukaryota</taxon>
        <taxon>Viridiplantae</taxon>
        <taxon>Streptophyta</taxon>
        <taxon>Embryophyta</taxon>
        <taxon>Tracheophyta</taxon>
        <taxon>Spermatophyta</taxon>
        <taxon>Magnoliopsida</taxon>
        <taxon>eudicotyledons</taxon>
        <taxon>Gunneridae</taxon>
        <taxon>Pentapetalae</taxon>
        <taxon>rosids</taxon>
        <taxon>malvids</taxon>
        <taxon>Malvales</taxon>
        <taxon>Dipterocarpaceae</taxon>
        <taxon>Rubroshorea</taxon>
    </lineage>
</organism>
<keyword evidence="1" id="KW-0472">Membrane</keyword>
<evidence type="ECO:0000313" key="2">
    <source>
        <dbReference type="EMBL" id="GKV14759.1"/>
    </source>
</evidence>
<name>A0AAV5JTQ4_9ROSI</name>
<keyword evidence="1" id="KW-1133">Transmembrane helix</keyword>
<dbReference type="EMBL" id="BPVZ01000041">
    <property type="protein sequence ID" value="GKV14759.1"/>
    <property type="molecule type" value="Genomic_DNA"/>
</dbReference>
<dbReference type="AlphaFoldDB" id="A0AAV5JTQ4"/>
<dbReference type="Proteomes" id="UP001054252">
    <property type="component" value="Unassembled WGS sequence"/>
</dbReference>
<feature type="transmembrane region" description="Helical" evidence="1">
    <location>
        <begin position="17"/>
        <end position="35"/>
    </location>
</feature>
<keyword evidence="1" id="KW-0812">Transmembrane</keyword>
<comment type="caution">
    <text evidence="2">The sequence shown here is derived from an EMBL/GenBank/DDBJ whole genome shotgun (WGS) entry which is preliminary data.</text>
</comment>
<evidence type="ECO:0000256" key="1">
    <source>
        <dbReference type="SAM" id="Phobius"/>
    </source>
</evidence>
<reference evidence="2 3" key="1">
    <citation type="journal article" date="2021" name="Commun. Biol.">
        <title>The genome of Shorea leprosula (Dipterocarpaceae) highlights the ecological relevance of drought in aseasonal tropical rainforests.</title>
        <authorList>
            <person name="Ng K.K.S."/>
            <person name="Kobayashi M.J."/>
            <person name="Fawcett J.A."/>
            <person name="Hatakeyama M."/>
            <person name="Paape T."/>
            <person name="Ng C.H."/>
            <person name="Ang C.C."/>
            <person name="Tnah L.H."/>
            <person name="Lee C.T."/>
            <person name="Nishiyama T."/>
            <person name="Sese J."/>
            <person name="O'Brien M.J."/>
            <person name="Copetti D."/>
            <person name="Mohd Noor M.I."/>
            <person name="Ong R.C."/>
            <person name="Putra M."/>
            <person name="Sireger I.Z."/>
            <person name="Indrioko S."/>
            <person name="Kosugi Y."/>
            <person name="Izuno A."/>
            <person name="Isagi Y."/>
            <person name="Lee S.L."/>
            <person name="Shimizu K.K."/>
        </authorList>
    </citation>
    <scope>NUCLEOTIDE SEQUENCE [LARGE SCALE GENOMIC DNA]</scope>
    <source>
        <strain evidence="2">214</strain>
    </source>
</reference>
<protein>
    <submittedName>
        <fullName evidence="2">Uncharacterized protein</fullName>
    </submittedName>
</protein>
<gene>
    <name evidence="2" type="ORF">SLEP1_g25581</name>
</gene>
<sequence length="70" mass="7854">MSKVEGLKEGKILDKDGLFLFLLFLFLPHPILLFFPLQPKISPKQAAGTSLEKPVGKAWFSPSFLALEHM</sequence>